<dbReference type="SUPFAM" id="SSF103481">
    <property type="entry name" value="Multidrug resistance efflux transporter EmrE"/>
    <property type="match status" value="2"/>
</dbReference>
<feature type="transmembrane region" description="Helical" evidence="5">
    <location>
        <begin position="280"/>
        <end position="299"/>
    </location>
</feature>
<feature type="transmembrane region" description="Helical" evidence="5">
    <location>
        <begin position="130"/>
        <end position="152"/>
    </location>
</feature>
<feature type="transmembrane region" description="Helical" evidence="5">
    <location>
        <begin position="254"/>
        <end position="274"/>
    </location>
</feature>
<dbReference type="PANTHER" id="PTHR32322">
    <property type="entry name" value="INNER MEMBRANE TRANSPORTER"/>
    <property type="match status" value="1"/>
</dbReference>
<feature type="transmembrane region" description="Helical" evidence="5">
    <location>
        <begin position="226"/>
        <end position="247"/>
    </location>
</feature>
<protein>
    <submittedName>
        <fullName evidence="7">Aromatic amino acid exporter</fullName>
    </submittedName>
</protein>
<keyword evidence="3 5" id="KW-1133">Transmembrane helix</keyword>
<dbReference type="InterPro" id="IPR037185">
    <property type="entry name" value="EmrE-like"/>
</dbReference>
<keyword evidence="8" id="KW-1185">Reference proteome</keyword>
<dbReference type="Proteomes" id="UP000320390">
    <property type="component" value="Chromosome"/>
</dbReference>
<feature type="transmembrane region" description="Helical" evidence="5">
    <location>
        <begin position="164"/>
        <end position="183"/>
    </location>
</feature>
<comment type="subcellular location">
    <subcellularLocation>
        <location evidence="1">Membrane</location>
        <topology evidence="1">Multi-pass membrane protein</topology>
    </subcellularLocation>
</comment>
<name>A0A518EQ20_9BACT</name>
<evidence type="ECO:0000313" key="7">
    <source>
        <dbReference type="EMBL" id="QDV06182.1"/>
    </source>
</evidence>
<dbReference type="RefSeq" id="WP_145196141.1">
    <property type="nucleotide sequence ID" value="NZ_CP036434.1"/>
</dbReference>
<dbReference type="EMBL" id="CP036434">
    <property type="protein sequence ID" value="QDV06182.1"/>
    <property type="molecule type" value="Genomic_DNA"/>
</dbReference>
<organism evidence="7 8">
    <name type="scientific">Saltatorellus ferox</name>
    <dbReference type="NCBI Taxonomy" id="2528018"/>
    <lineage>
        <taxon>Bacteria</taxon>
        <taxon>Pseudomonadati</taxon>
        <taxon>Planctomycetota</taxon>
        <taxon>Planctomycetia</taxon>
        <taxon>Planctomycetia incertae sedis</taxon>
        <taxon>Saltatorellus</taxon>
    </lineage>
</organism>
<dbReference type="InterPro" id="IPR050638">
    <property type="entry name" value="AA-Vitamin_Transporters"/>
</dbReference>
<dbReference type="OrthoDB" id="321830at2"/>
<dbReference type="InterPro" id="IPR000620">
    <property type="entry name" value="EamA_dom"/>
</dbReference>
<evidence type="ECO:0000256" key="1">
    <source>
        <dbReference type="ARBA" id="ARBA00004141"/>
    </source>
</evidence>
<feature type="transmembrane region" description="Helical" evidence="5">
    <location>
        <begin position="79"/>
        <end position="98"/>
    </location>
</feature>
<dbReference type="AlphaFoldDB" id="A0A518EQ20"/>
<keyword evidence="4 5" id="KW-0472">Membrane</keyword>
<dbReference type="PANTHER" id="PTHR32322:SF9">
    <property type="entry name" value="AMINO-ACID METABOLITE EFFLUX PUMP-RELATED"/>
    <property type="match status" value="1"/>
</dbReference>
<feature type="domain" description="EamA" evidence="6">
    <location>
        <begin position="165"/>
        <end position="293"/>
    </location>
</feature>
<evidence type="ECO:0000313" key="8">
    <source>
        <dbReference type="Proteomes" id="UP000320390"/>
    </source>
</evidence>
<sequence length="307" mass="30877">MRTGLLTALTLIAFAGNSILCRMALLPGSDGAGAIGAPAFTALRLLSGALVLAPLLLLAGSKQALPVRETAPRSPWRSAGWPALMLATYALTFSLSYVTVPAGIGALILFGTVQILMLGVALARGERMSAAQVGGFLAAIAGIVVLVGPSAANSAASSGDRLDWAGAVLMVLAGVAWGFYTLLGRGSADPVRRTAQNFVACVPFGLALGAYALWGDDARATTRGVLLSVTSGALTSGAGYALWYAALRGHSRSSAAAVQLLVPVLAALGGMVFLGEEPGVRFAVASVLVLGGVGAAVLLPSAPRARP</sequence>
<dbReference type="GO" id="GO:0016020">
    <property type="term" value="C:membrane"/>
    <property type="evidence" value="ECO:0007669"/>
    <property type="project" value="UniProtKB-SubCell"/>
</dbReference>
<evidence type="ECO:0000256" key="5">
    <source>
        <dbReference type="SAM" id="Phobius"/>
    </source>
</evidence>
<feature type="transmembrane region" description="Helical" evidence="5">
    <location>
        <begin position="39"/>
        <end position="58"/>
    </location>
</feature>
<evidence type="ECO:0000256" key="3">
    <source>
        <dbReference type="ARBA" id="ARBA00022989"/>
    </source>
</evidence>
<feature type="transmembrane region" description="Helical" evidence="5">
    <location>
        <begin position="104"/>
        <end position="123"/>
    </location>
</feature>
<reference evidence="7 8" key="1">
    <citation type="submission" date="2019-02" db="EMBL/GenBank/DDBJ databases">
        <title>Deep-cultivation of Planctomycetes and their phenomic and genomic characterization uncovers novel biology.</title>
        <authorList>
            <person name="Wiegand S."/>
            <person name="Jogler M."/>
            <person name="Boedeker C."/>
            <person name="Pinto D."/>
            <person name="Vollmers J."/>
            <person name="Rivas-Marin E."/>
            <person name="Kohn T."/>
            <person name="Peeters S.H."/>
            <person name="Heuer A."/>
            <person name="Rast P."/>
            <person name="Oberbeckmann S."/>
            <person name="Bunk B."/>
            <person name="Jeske O."/>
            <person name="Meyerdierks A."/>
            <person name="Storesund J.E."/>
            <person name="Kallscheuer N."/>
            <person name="Luecker S."/>
            <person name="Lage O.M."/>
            <person name="Pohl T."/>
            <person name="Merkel B.J."/>
            <person name="Hornburger P."/>
            <person name="Mueller R.-W."/>
            <person name="Bruemmer F."/>
            <person name="Labrenz M."/>
            <person name="Spormann A.M."/>
            <person name="Op den Camp H."/>
            <person name="Overmann J."/>
            <person name="Amann R."/>
            <person name="Jetten M.S.M."/>
            <person name="Mascher T."/>
            <person name="Medema M.H."/>
            <person name="Devos D.P."/>
            <person name="Kaster A.-K."/>
            <person name="Ovreas L."/>
            <person name="Rohde M."/>
            <person name="Galperin M.Y."/>
            <person name="Jogler C."/>
        </authorList>
    </citation>
    <scope>NUCLEOTIDE SEQUENCE [LARGE SCALE GENOMIC DNA]</scope>
    <source>
        <strain evidence="7 8">Poly30</strain>
    </source>
</reference>
<proteinExistence type="predicted"/>
<dbReference type="Pfam" id="PF00892">
    <property type="entry name" value="EamA"/>
    <property type="match status" value="1"/>
</dbReference>
<accession>A0A518EQ20</accession>
<evidence type="ECO:0000256" key="4">
    <source>
        <dbReference type="ARBA" id="ARBA00023136"/>
    </source>
</evidence>
<evidence type="ECO:0000256" key="2">
    <source>
        <dbReference type="ARBA" id="ARBA00022692"/>
    </source>
</evidence>
<gene>
    <name evidence="7" type="ORF">Poly30_16870</name>
</gene>
<evidence type="ECO:0000259" key="6">
    <source>
        <dbReference type="Pfam" id="PF00892"/>
    </source>
</evidence>
<feature type="transmembrane region" description="Helical" evidence="5">
    <location>
        <begin position="195"/>
        <end position="214"/>
    </location>
</feature>
<keyword evidence="2 5" id="KW-0812">Transmembrane</keyword>